<name>A0A4Q6XKV2_9SPHN</name>
<sequence length="61" mass="6579">MQASVIDPNDDTAVDWPQRTWLLAVIGALIGLTINRLIDTTSPIGQPTRFALATFLAITAL</sequence>
<dbReference type="AlphaFoldDB" id="A0A4Q6XKV2"/>
<evidence type="ECO:0000256" key="1">
    <source>
        <dbReference type="SAM" id="Phobius"/>
    </source>
</evidence>
<keyword evidence="3" id="KW-1185">Reference proteome</keyword>
<comment type="caution">
    <text evidence="2">The sequence shown here is derived from an EMBL/GenBank/DDBJ whole genome shotgun (WGS) entry which is preliminary data.</text>
</comment>
<gene>
    <name evidence="2" type="ORF">EWE75_22645</name>
</gene>
<organism evidence="2 3">
    <name type="scientific">Sphingomonas populi</name>
    <dbReference type="NCBI Taxonomy" id="2484750"/>
    <lineage>
        <taxon>Bacteria</taxon>
        <taxon>Pseudomonadati</taxon>
        <taxon>Pseudomonadota</taxon>
        <taxon>Alphaproteobacteria</taxon>
        <taxon>Sphingomonadales</taxon>
        <taxon>Sphingomonadaceae</taxon>
        <taxon>Sphingomonas</taxon>
    </lineage>
</organism>
<protein>
    <submittedName>
        <fullName evidence="2">Uncharacterized protein</fullName>
    </submittedName>
</protein>
<evidence type="ECO:0000313" key="2">
    <source>
        <dbReference type="EMBL" id="RZF60521.1"/>
    </source>
</evidence>
<proteinExistence type="predicted"/>
<reference evidence="2 3" key="1">
    <citation type="submission" date="2019-02" db="EMBL/GenBank/DDBJ databases">
        <authorList>
            <person name="Li Y."/>
        </authorList>
    </citation>
    <scope>NUCLEOTIDE SEQUENCE [LARGE SCALE GENOMIC DNA]</scope>
    <source>
        <strain evidence="2 3">3-7</strain>
    </source>
</reference>
<dbReference type="RefSeq" id="WP_130160341.1">
    <property type="nucleotide sequence ID" value="NZ_SGIS01000067.1"/>
</dbReference>
<keyword evidence="1" id="KW-0472">Membrane</keyword>
<dbReference type="EMBL" id="SGIS01000067">
    <property type="protein sequence ID" value="RZF60521.1"/>
    <property type="molecule type" value="Genomic_DNA"/>
</dbReference>
<feature type="transmembrane region" description="Helical" evidence="1">
    <location>
        <begin position="20"/>
        <end position="38"/>
    </location>
</feature>
<keyword evidence="1" id="KW-0812">Transmembrane</keyword>
<dbReference type="Proteomes" id="UP000292085">
    <property type="component" value="Unassembled WGS sequence"/>
</dbReference>
<accession>A0A4Q6XKV2</accession>
<evidence type="ECO:0000313" key="3">
    <source>
        <dbReference type="Proteomes" id="UP000292085"/>
    </source>
</evidence>
<keyword evidence="1" id="KW-1133">Transmembrane helix</keyword>